<comment type="similarity">
    <text evidence="2">Belongs to the 5'-nucleotidase family.</text>
</comment>
<feature type="chain" id="PRO_5007356595" description="SLH domain-containing protein" evidence="2">
    <location>
        <begin position="30"/>
        <end position="674"/>
    </location>
</feature>
<dbReference type="PROSITE" id="PS00786">
    <property type="entry name" value="5_NUCLEOTIDASE_2"/>
    <property type="match status" value="1"/>
</dbReference>
<organism evidence="4 5">
    <name type="scientific">Tepidibacillus decaturensis</name>
    <dbReference type="NCBI Taxonomy" id="1413211"/>
    <lineage>
        <taxon>Bacteria</taxon>
        <taxon>Bacillati</taxon>
        <taxon>Bacillota</taxon>
        <taxon>Bacilli</taxon>
        <taxon>Bacillales</taxon>
        <taxon>Bacillaceae</taxon>
        <taxon>Tepidibacillus</taxon>
    </lineage>
</organism>
<dbReference type="InterPro" id="IPR029052">
    <property type="entry name" value="Metallo-depent_PP-like"/>
</dbReference>
<dbReference type="InterPro" id="IPR008334">
    <property type="entry name" value="5'-Nucleotdase_C"/>
</dbReference>
<dbReference type="InterPro" id="IPR006146">
    <property type="entry name" value="5'-Nucleotdase_CS"/>
</dbReference>
<dbReference type="RefSeq" id="WP_068722482.1">
    <property type="nucleotide sequence ID" value="NZ_LSKU01000001.1"/>
</dbReference>
<name>A0A135L162_9BACI</name>
<dbReference type="AlphaFoldDB" id="A0A135L162"/>
<dbReference type="OrthoDB" id="9801679at2"/>
<dbReference type="InterPro" id="IPR004843">
    <property type="entry name" value="Calcineurin-like_PHP"/>
</dbReference>
<dbReference type="Pfam" id="PF00395">
    <property type="entry name" value="SLH"/>
    <property type="match status" value="2"/>
</dbReference>
<dbReference type="CDD" id="cd00845">
    <property type="entry name" value="MPP_UshA_N_like"/>
    <property type="match status" value="1"/>
</dbReference>
<dbReference type="Gene3D" id="3.60.21.10">
    <property type="match status" value="1"/>
</dbReference>
<protein>
    <recommendedName>
        <fullName evidence="3">SLH domain-containing protein</fullName>
    </recommendedName>
</protein>
<dbReference type="PANTHER" id="PTHR11575:SF24">
    <property type="entry name" value="5'-NUCLEOTIDASE"/>
    <property type="match status" value="1"/>
</dbReference>
<evidence type="ECO:0000259" key="3">
    <source>
        <dbReference type="PROSITE" id="PS51272"/>
    </source>
</evidence>
<evidence type="ECO:0000256" key="1">
    <source>
        <dbReference type="ARBA" id="ARBA00022729"/>
    </source>
</evidence>
<dbReference type="Pfam" id="PF00149">
    <property type="entry name" value="Metallophos"/>
    <property type="match status" value="1"/>
</dbReference>
<sequence length="674" mass="74526">MRRNFSKISFFLTLALLFSLVTPFQFVNAAENSAKKIYEKVTRGEFIIELVKAKGLELPNVTTTKFTDVDAKLAPYVQAAFDAKITKGVATDRFGVNDVITREQAISLVMNSLHLSIKQNLNAFSQYKDLKEVSDWAKGNIAAALKVGLIQGTTSSTISPKMEFTRGHMVAIINNSLHLNLKQIDIFVTNDFHGNLEEGKYAAGIAKLAAVYNEYKEQNPDGTFIVDAGDALQGTPVSNVFFGQPVMEAYNKIGYKAMTVGNHEFDWGIEKVLEARKEVATNFPLVAANIYDKATNKPVEWAEPYTIIEQNGVKIGIIGLATPETLETAKLDFIKDFDFKDPITIANQLVPEVRKAGAELVILLTHIPGYQDKTTKETTGALADLAYGVKGVDGIIGGHSHQLVSDIINEIPVVEGSNNGNFLSHITLVYDKKSGQVIYHHVEAVDVKNTTFNVEPVKEIVDIVNKYNEKVKPIFDEVIGKTEVELKRDYNNESNIGNWMADVMREKVDVQIAFQNAGGIRTDLPTGDLTVGDIFTVMPFDNTIVTGEMTGAQIKAVLEQSVTLYKGMMQISGLKVKYDSTKPEYQRVTEITLENGTPVEMDKTYTVATNDFLSGGQDGFKTLAEVTWTNTYELVRDALIEKIKNAKVIAPTVEGRMTDISKQVSMMYYELLAA</sequence>
<dbReference type="SUPFAM" id="SSF56300">
    <property type="entry name" value="Metallo-dependent phosphatases"/>
    <property type="match status" value="1"/>
</dbReference>
<feature type="domain" description="SLH" evidence="3">
    <location>
        <begin position="60"/>
        <end position="123"/>
    </location>
</feature>
<dbReference type="GO" id="GO:0009166">
    <property type="term" value="P:nucleotide catabolic process"/>
    <property type="evidence" value="ECO:0007669"/>
    <property type="project" value="InterPro"/>
</dbReference>
<dbReference type="InterPro" id="IPR036907">
    <property type="entry name" value="5'-Nucleotdase_C_sf"/>
</dbReference>
<evidence type="ECO:0000313" key="4">
    <source>
        <dbReference type="EMBL" id="KXG42741.1"/>
    </source>
</evidence>
<dbReference type="EMBL" id="LSKU01000001">
    <property type="protein sequence ID" value="KXG42741.1"/>
    <property type="molecule type" value="Genomic_DNA"/>
</dbReference>
<dbReference type="GO" id="GO:0030288">
    <property type="term" value="C:outer membrane-bounded periplasmic space"/>
    <property type="evidence" value="ECO:0007669"/>
    <property type="project" value="TreeGrafter"/>
</dbReference>
<comment type="caution">
    <text evidence="4">The sequence shown here is derived from an EMBL/GenBank/DDBJ whole genome shotgun (WGS) entry which is preliminary data.</text>
</comment>
<dbReference type="Gene3D" id="3.90.780.10">
    <property type="entry name" value="5'-Nucleotidase, C-terminal domain"/>
    <property type="match status" value="1"/>
</dbReference>
<dbReference type="PRINTS" id="PR01607">
    <property type="entry name" value="APYRASEFAMLY"/>
</dbReference>
<gene>
    <name evidence="4" type="ORF">U473_00785</name>
</gene>
<keyword evidence="5" id="KW-1185">Reference proteome</keyword>
<dbReference type="PROSITE" id="PS51272">
    <property type="entry name" value="SLH"/>
    <property type="match status" value="2"/>
</dbReference>
<dbReference type="SUPFAM" id="SSF55816">
    <property type="entry name" value="5'-nucleotidase (syn. UDP-sugar hydrolase), C-terminal domain"/>
    <property type="match status" value="1"/>
</dbReference>
<proteinExistence type="inferred from homology"/>
<keyword evidence="2" id="KW-0378">Hydrolase</keyword>
<dbReference type="InterPro" id="IPR006179">
    <property type="entry name" value="5_nucleotidase/apyrase"/>
</dbReference>
<dbReference type="GO" id="GO:0046872">
    <property type="term" value="F:metal ion binding"/>
    <property type="evidence" value="ECO:0007669"/>
    <property type="project" value="InterPro"/>
</dbReference>
<feature type="signal peptide" evidence="2">
    <location>
        <begin position="1"/>
        <end position="29"/>
    </location>
</feature>
<feature type="domain" description="SLH" evidence="3">
    <location>
        <begin position="124"/>
        <end position="187"/>
    </location>
</feature>
<evidence type="ECO:0000256" key="2">
    <source>
        <dbReference type="RuleBase" id="RU362119"/>
    </source>
</evidence>
<reference evidence="4 5" key="1">
    <citation type="submission" date="2016-02" db="EMBL/GenBank/DDBJ databases">
        <title>Draft Genome for Tepidibacillus decaturensis nov. sp. Strain Z9, an Anaerobic, Moderately Thermophilic and Heterotrophic Bacterium from Deep Subsurface of the Illinois Basin, USA.</title>
        <authorList>
            <person name="Dong Y."/>
            <person name="Chang J.Y."/>
            <person name="Sanford R."/>
            <person name="Fouke B.W."/>
        </authorList>
    </citation>
    <scope>NUCLEOTIDE SEQUENCE [LARGE SCALE GENOMIC DNA]</scope>
    <source>
        <strain evidence="4 5">Z9</strain>
    </source>
</reference>
<dbReference type="PANTHER" id="PTHR11575">
    <property type="entry name" value="5'-NUCLEOTIDASE-RELATED"/>
    <property type="match status" value="1"/>
</dbReference>
<accession>A0A135L162</accession>
<dbReference type="Pfam" id="PF02872">
    <property type="entry name" value="5_nucleotid_C"/>
    <property type="match status" value="1"/>
</dbReference>
<dbReference type="STRING" id="1413211.U473_00785"/>
<keyword evidence="1 2" id="KW-0732">Signal</keyword>
<evidence type="ECO:0000313" key="5">
    <source>
        <dbReference type="Proteomes" id="UP000070352"/>
    </source>
</evidence>
<keyword evidence="2" id="KW-0547">Nucleotide-binding</keyword>
<dbReference type="InterPro" id="IPR001119">
    <property type="entry name" value="SLH_dom"/>
</dbReference>
<dbReference type="Proteomes" id="UP000070352">
    <property type="component" value="Unassembled WGS sequence"/>
</dbReference>
<dbReference type="GO" id="GO:0000166">
    <property type="term" value="F:nucleotide binding"/>
    <property type="evidence" value="ECO:0007669"/>
    <property type="project" value="UniProtKB-KW"/>
</dbReference>
<dbReference type="GO" id="GO:0016788">
    <property type="term" value="F:hydrolase activity, acting on ester bonds"/>
    <property type="evidence" value="ECO:0007669"/>
    <property type="project" value="InterPro"/>
</dbReference>